<dbReference type="AlphaFoldDB" id="A0A1T4KTM2"/>
<evidence type="ECO:0000256" key="2">
    <source>
        <dbReference type="ARBA" id="ARBA00022679"/>
    </source>
</evidence>
<dbReference type="GO" id="GO:0008710">
    <property type="term" value="F:8-amino-7-oxononanoate synthase activity"/>
    <property type="evidence" value="ECO:0007669"/>
    <property type="project" value="TreeGrafter"/>
</dbReference>
<accession>A0A1T4KTM2</accession>
<evidence type="ECO:0000259" key="4">
    <source>
        <dbReference type="Pfam" id="PF00155"/>
    </source>
</evidence>
<evidence type="ECO:0000256" key="3">
    <source>
        <dbReference type="ARBA" id="ARBA00022898"/>
    </source>
</evidence>
<dbReference type="InterPro" id="IPR015424">
    <property type="entry name" value="PyrdxlP-dep_Trfase"/>
</dbReference>
<dbReference type="GO" id="GO:0030170">
    <property type="term" value="F:pyridoxal phosphate binding"/>
    <property type="evidence" value="ECO:0007669"/>
    <property type="project" value="InterPro"/>
</dbReference>
<dbReference type="EMBL" id="FUWX01000005">
    <property type="protein sequence ID" value="SJZ45785.1"/>
    <property type="molecule type" value="Genomic_DNA"/>
</dbReference>
<evidence type="ECO:0000313" key="5">
    <source>
        <dbReference type="EMBL" id="SJZ45785.1"/>
    </source>
</evidence>
<dbReference type="InterPro" id="IPR015422">
    <property type="entry name" value="PyrdxlP-dep_Trfase_small"/>
</dbReference>
<sequence length="373" mass="42676">MNLNLIEDELNKLKTENNLRTLKTYSDNLLNLSSNDYLGLNEDILLRENFYKKYPNLPLSSSSSRLITGSYSLIMDLENKLEEIYKKPALVFNTGFDGNCCVIETMANKNTLILSDKLNHASIHDGIIHSGAKLLRYRHLDLNHLESLLLKYENEYDDILVISETTYSMDGDEVDLKKLTSLKDKYNFQLMIDEAHSYGVHGYGIAYNLNLVDKIDFLLIPLGKGGASIGAYLITNKLFKEYLINKGRKFIYTTALPPINIAWNLYILENMNNFKNKITALEDLRVYTKNKIESLGLETISTSQIISIIIGTNEKTIELCNRLLKKGYLLYPIKEPTVPRGTARLRIGLNPHITKEQINNFMEDLNYELNSIL</sequence>
<dbReference type="PANTHER" id="PTHR13693">
    <property type="entry name" value="CLASS II AMINOTRANSFERASE/8-AMINO-7-OXONONANOATE SYNTHASE"/>
    <property type="match status" value="1"/>
</dbReference>
<dbReference type="GO" id="GO:0009102">
    <property type="term" value="P:biotin biosynthetic process"/>
    <property type="evidence" value="ECO:0007669"/>
    <property type="project" value="TreeGrafter"/>
</dbReference>
<keyword evidence="6" id="KW-1185">Reference proteome</keyword>
<gene>
    <name evidence="5" type="ORF">SAMN02745174_00585</name>
</gene>
<dbReference type="Gene3D" id="3.40.640.10">
    <property type="entry name" value="Type I PLP-dependent aspartate aminotransferase-like (Major domain)"/>
    <property type="match status" value="1"/>
</dbReference>
<dbReference type="Proteomes" id="UP000191153">
    <property type="component" value="Unassembled WGS sequence"/>
</dbReference>
<proteinExistence type="predicted"/>
<comment type="cofactor">
    <cofactor evidence="1">
        <name>pyridoxal 5'-phosphate</name>
        <dbReference type="ChEBI" id="CHEBI:597326"/>
    </cofactor>
</comment>
<keyword evidence="3" id="KW-0663">Pyridoxal phosphate</keyword>
<reference evidence="5 6" key="1">
    <citation type="submission" date="2017-02" db="EMBL/GenBank/DDBJ databases">
        <authorList>
            <person name="Peterson S.W."/>
        </authorList>
    </citation>
    <scope>NUCLEOTIDE SEQUENCE [LARGE SCALE GENOMIC DNA]</scope>
    <source>
        <strain evidence="5 6">ATCC 700028</strain>
    </source>
</reference>
<protein>
    <submittedName>
        <fullName evidence="5">8-amino-7-oxononanoate synthase</fullName>
    </submittedName>
</protein>
<dbReference type="STRING" id="180163.SAMN02745174_00585"/>
<dbReference type="RefSeq" id="WP_078693114.1">
    <property type="nucleotide sequence ID" value="NZ_FUWX01000005.1"/>
</dbReference>
<evidence type="ECO:0000313" key="6">
    <source>
        <dbReference type="Proteomes" id="UP000191153"/>
    </source>
</evidence>
<name>A0A1T4KTM2_9FUSO</name>
<dbReference type="PANTHER" id="PTHR13693:SF100">
    <property type="entry name" value="8-AMINO-7-OXONONANOATE SYNTHASE"/>
    <property type="match status" value="1"/>
</dbReference>
<feature type="domain" description="Aminotransferase class I/classII large" evidence="4">
    <location>
        <begin position="28"/>
        <end position="364"/>
    </location>
</feature>
<organism evidence="5 6">
    <name type="scientific">Cetobacterium ceti</name>
    <dbReference type="NCBI Taxonomy" id="180163"/>
    <lineage>
        <taxon>Bacteria</taxon>
        <taxon>Fusobacteriati</taxon>
        <taxon>Fusobacteriota</taxon>
        <taxon>Fusobacteriia</taxon>
        <taxon>Fusobacteriales</taxon>
        <taxon>Fusobacteriaceae</taxon>
        <taxon>Cetobacterium</taxon>
    </lineage>
</organism>
<dbReference type="InterPro" id="IPR050087">
    <property type="entry name" value="AON_synthase_class-II"/>
</dbReference>
<dbReference type="InterPro" id="IPR004839">
    <property type="entry name" value="Aminotransferase_I/II_large"/>
</dbReference>
<keyword evidence="2" id="KW-0808">Transferase</keyword>
<dbReference type="SUPFAM" id="SSF53383">
    <property type="entry name" value="PLP-dependent transferases"/>
    <property type="match status" value="1"/>
</dbReference>
<dbReference type="OrthoDB" id="9807157at2"/>
<dbReference type="Gene3D" id="3.90.1150.10">
    <property type="entry name" value="Aspartate Aminotransferase, domain 1"/>
    <property type="match status" value="1"/>
</dbReference>
<dbReference type="Pfam" id="PF00155">
    <property type="entry name" value="Aminotran_1_2"/>
    <property type="match status" value="1"/>
</dbReference>
<dbReference type="InterPro" id="IPR015421">
    <property type="entry name" value="PyrdxlP-dep_Trfase_major"/>
</dbReference>
<evidence type="ECO:0000256" key="1">
    <source>
        <dbReference type="ARBA" id="ARBA00001933"/>
    </source>
</evidence>